<accession>A0A8S3KH33</accession>
<proteinExistence type="predicted"/>
<evidence type="ECO:0000313" key="1">
    <source>
        <dbReference type="EMBL" id="CAF5229215.1"/>
    </source>
</evidence>
<evidence type="ECO:0000313" key="2">
    <source>
        <dbReference type="Proteomes" id="UP000676336"/>
    </source>
</evidence>
<gene>
    <name evidence="1" type="ORF">SMN809_LOCUS86135</name>
</gene>
<protein>
    <submittedName>
        <fullName evidence="1">Uncharacterized protein</fullName>
    </submittedName>
</protein>
<dbReference type="Proteomes" id="UP000676336">
    <property type="component" value="Unassembled WGS sequence"/>
</dbReference>
<dbReference type="EMBL" id="CAJOBI010368941">
    <property type="protein sequence ID" value="CAF5229215.1"/>
    <property type="molecule type" value="Genomic_DNA"/>
</dbReference>
<sequence>VLEKNIRAVARSSGGIKRAWVQDFSSSPLVPRQVQQCVLCRLFLEM</sequence>
<comment type="caution">
    <text evidence="1">The sequence shown here is derived from an EMBL/GenBank/DDBJ whole genome shotgun (WGS) entry which is preliminary data.</text>
</comment>
<dbReference type="AlphaFoldDB" id="A0A8S3KH33"/>
<reference evidence="1" key="1">
    <citation type="submission" date="2021-02" db="EMBL/GenBank/DDBJ databases">
        <authorList>
            <person name="Nowell W R."/>
        </authorList>
    </citation>
    <scope>NUCLEOTIDE SEQUENCE</scope>
</reference>
<organism evidence="1 2">
    <name type="scientific">Rotaria magnacalcarata</name>
    <dbReference type="NCBI Taxonomy" id="392030"/>
    <lineage>
        <taxon>Eukaryota</taxon>
        <taxon>Metazoa</taxon>
        <taxon>Spiralia</taxon>
        <taxon>Gnathifera</taxon>
        <taxon>Rotifera</taxon>
        <taxon>Eurotatoria</taxon>
        <taxon>Bdelloidea</taxon>
        <taxon>Philodinida</taxon>
        <taxon>Philodinidae</taxon>
        <taxon>Rotaria</taxon>
    </lineage>
</organism>
<name>A0A8S3KH33_9BILA</name>
<feature type="non-terminal residue" evidence="1">
    <location>
        <position position="1"/>
    </location>
</feature>